<dbReference type="RefSeq" id="WP_168924323.1">
    <property type="nucleotide sequence ID" value="NZ_JAAXLJ010000003.1"/>
</dbReference>
<protein>
    <submittedName>
        <fullName evidence="1">Uncharacterized protein</fullName>
    </submittedName>
</protein>
<keyword evidence="2" id="KW-1185">Reference proteome</keyword>
<gene>
    <name evidence="1" type="ORF">HC026_02055</name>
</gene>
<dbReference type="NCBIfam" id="NF040910">
    <property type="entry name" value="CD1375_fam"/>
    <property type="match status" value="1"/>
</dbReference>
<dbReference type="InterPro" id="IPR047907">
    <property type="entry name" value="CD1375-like"/>
</dbReference>
<organism evidence="1 2">
    <name type="scientific">Secundilactobacillus angelensis</name>
    <dbReference type="NCBI Taxonomy" id="2722706"/>
    <lineage>
        <taxon>Bacteria</taxon>
        <taxon>Bacillati</taxon>
        <taxon>Bacillota</taxon>
        <taxon>Bacilli</taxon>
        <taxon>Lactobacillales</taxon>
        <taxon>Lactobacillaceae</taxon>
        <taxon>Secundilactobacillus</taxon>
    </lineage>
</organism>
<name>A0ABX1KUT4_9LACO</name>
<reference evidence="1 2" key="1">
    <citation type="submission" date="2020-04" db="EMBL/GenBank/DDBJ databases">
        <title>A novel species of genus Lactobacillus that was isolated from fermented food Zha-chili.</title>
        <authorList>
            <person name="Zhang Z."/>
        </authorList>
    </citation>
    <scope>NUCLEOTIDE SEQUENCE [LARGE SCALE GENOMIC DNA]</scope>
    <source>
        <strain evidence="2">HBUAS51383</strain>
    </source>
</reference>
<dbReference type="EMBL" id="JAAXLJ010000003">
    <property type="protein sequence ID" value="NLR17698.1"/>
    <property type="molecule type" value="Genomic_DNA"/>
</dbReference>
<accession>A0ABX1KUT4</accession>
<dbReference type="Proteomes" id="UP000763447">
    <property type="component" value="Unassembled WGS sequence"/>
</dbReference>
<proteinExistence type="predicted"/>
<comment type="caution">
    <text evidence="1">The sequence shown here is derived from an EMBL/GenBank/DDBJ whole genome shotgun (WGS) entry which is preliminary data.</text>
</comment>
<evidence type="ECO:0000313" key="1">
    <source>
        <dbReference type="EMBL" id="NLR17698.1"/>
    </source>
</evidence>
<sequence>MTLNKKFSALTMLYAANVLDGGRTLEEVPEVLRDDVAGILKNDDSADSTSASSTPAA</sequence>
<evidence type="ECO:0000313" key="2">
    <source>
        <dbReference type="Proteomes" id="UP000763447"/>
    </source>
</evidence>